<protein>
    <submittedName>
        <fullName evidence="2 3">Uncharacterized protein</fullName>
    </submittedName>
</protein>
<dbReference type="HOGENOM" id="CLU_991364_0_0_1"/>
<proteinExistence type="predicted"/>
<feature type="region of interest" description="Disordered" evidence="1">
    <location>
        <begin position="186"/>
        <end position="211"/>
    </location>
</feature>
<reference evidence="4" key="1">
    <citation type="submission" date="2012-12" db="EMBL/GenBank/DDBJ databases">
        <authorList>
            <person name="Hellsten U."/>
            <person name="Grimwood J."/>
            <person name="Chapman J.A."/>
            <person name="Shapiro H."/>
            <person name="Aerts A."/>
            <person name="Otillar R.P."/>
            <person name="Terry A.Y."/>
            <person name="Boore J.L."/>
            <person name="Simakov O."/>
            <person name="Marletaz F."/>
            <person name="Cho S.-J."/>
            <person name="Edsinger-Gonzales E."/>
            <person name="Havlak P."/>
            <person name="Kuo D.-H."/>
            <person name="Larsson T."/>
            <person name="Lv J."/>
            <person name="Arendt D."/>
            <person name="Savage R."/>
            <person name="Osoegawa K."/>
            <person name="de Jong P."/>
            <person name="Lindberg D.R."/>
            <person name="Seaver E.C."/>
            <person name="Weisblat D.A."/>
            <person name="Putnam N.H."/>
            <person name="Grigoriev I.V."/>
            <person name="Rokhsar D.S."/>
        </authorList>
    </citation>
    <scope>NUCLEOTIDE SEQUENCE</scope>
</reference>
<dbReference type="EMBL" id="KB097148">
    <property type="protein sequence ID" value="ESN98376.1"/>
    <property type="molecule type" value="Genomic_DNA"/>
</dbReference>
<name>T1FL48_HELRO</name>
<organism evidence="3 4">
    <name type="scientific">Helobdella robusta</name>
    <name type="common">Californian leech</name>
    <dbReference type="NCBI Taxonomy" id="6412"/>
    <lineage>
        <taxon>Eukaryota</taxon>
        <taxon>Metazoa</taxon>
        <taxon>Spiralia</taxon>
        <taxon>Lophotrochozoa</taxon>
        <taxon>Annelida</taxon>
        <taxon>Clitellata</taxon>
        <taxon>Hirudinea</taxon>
        <taxon>Rhynchobdellida</taxon>
        <taxon>Glossiphoniidae</taxon>
        <taxon>Helobdella</taxon>
    </lineage>
</organism>
<dbReference type="CTD" id="20209547"/>
<feature type="compositionally biased region" description="Acidic residues" evidence="1">
    <location>
        <begin position="159"/>
        <end position="171"/>
    </location>
</feature>
<dbReference type="KEGG" id="hro:HELRODRAFT_184403"/>
<dbReference type="Proteomes" id="UP000015101">
    <property type="component" value="Unassembled WGS sequence"/>
</dbReference>
<keyword evidence="4" id="KW-1185">Reference proteome</keyword>
<dbReference type="GeneID" id="20209547"/>
<feature type="compositionally biased region" description="Acidic residues" evidence="1">
    <location>
        <begin position="239"/>
        <end position="253"/>
    </location>
</feature>
<evidence type="ECO:0000313" key="3">
    <source>
        <dbReference type="EnsemblMetazoa" id="HelroP184403"/>
    </source>
</evidence>
<dbReference type="InParanoid" id="T1FL48"/>
<dbReference type="EnsemblMetazoa" id="HelroT184403">
    <property type="protein sequence ID" value="HelroP184403"/>
    <property type="gene ID" value="HelroG184403"/>
</dbReference>
<dbReference type="RefSeq" id="XP_009023526.1">
    <property type="nucleotide sequence ID" value="XM_009025278.1"/>
</dbReference>
<dbReference type="AlphaFoldDB" id="T1FL48"/>
<dbReference type="EMBL" id="AMQM01009915">
    <property type="status" value="NOT_ANNOTATED_CDS"/>
    <property type="molecule type" value="Genomic_DNA"/>
</dbReference>
<evidence type="ECO:0000313" key="4">
    <source>
        <dbReference type="Proteomes" id="UP000015101"/>
    </source>
</evidence>
<feature type="region of interest" description="Disordered" evidence="1">
    <location>
        <begin position="157"/>
        <end position="176"/>
    </location>
</feature>
<gene>
    <name evidence="3" type="primary">20209547</name>
    <name evidence="2" type="ORF">HELRODRAFT_184403</name>
</gene>
<sequence>MSEYGHINGVHSFAKNFRNVLDRLRPSRKELNEASKLQLINRLTEFRHSFKNVQECLNFADNKKRKHEDDEDDNNVVKRIILFLENDDSETSSTQTPVKENNENDYKVRREKIILATDEDKPHRVQKAQSESDIKFVANMINNDKDDDENDIKLVANISDDDHDDDDEKEQEEQTIRREKIILATDEDKPHRVQKAQSENDENSVQNAQDESDIKLVANMINDDGSDIELVASMINYDHDDDDHDDNDHDDDDEKNKKNKPVFKRFYVKSIQVKPNVTSCI</sequence>
<accession>T1FL48</accession>
<reference evidence="3" key="3">
    <citation type="submission" date="2015-06" db="UniProtKB">
        <authorList>
            <consortium name="EnsemblMetazoa"/>
        </authorList>
    </citation>
    <scope>IDENTIFICATION</scope>
</reference>
<evidence type="ECO:0000256" key="1">
    <source>
        <dbReference type="SAM" id="MobiDB-lite"/>
    </source>
</evidence>
<reference evidence="2 4" key="2">
    <citation type="journal article" date="2013" name="Nature">
        <title>Insights into bilaterian evolution from three spiralian genomes.</title>
        <authorList>
            <person name="Simakov O."/>
            <person name="Marletaz F."/>
            <person name="Cho S.J."/>
            <person name="Edsinger-Gonzales E."/>
            <person name="Havlak P."/>
            <person name="Hellsten U."/>
            <person name="Kuo D.H."/>
            <person name="Larsson T."/>
            <person name="Lv J."/>
            <person name="Arendt D."/>
            <person name="Savage R."/>
            <person name="Osoegawa K."/>
            <person name="de Jong P."/>
            <person name="Grimwood J."/>
            <person name="Chapman J.A."/>
            <person name="Shapiro H."/>
            <person name="Aerts A."/>
            <person name="Otillar R.P."/>
            <person name="Terry A.Y."/>
            <person name="Boore J.L."/>
            <person name="Grigoriev I.V."/>
            <person name="Lindberg D.R."/>
            <person name="Seaver E.C."/>
            <person name="Weisblat D.A."/>
            <person name="Putnam N.H."/>
            <person name="Rokhsar D.S."/>
        </authorList>
    </citation>
    <scope>NUCLEOTIDE SEQUENCE</scope>
</reference>
<evidence type="ECO:0000313" key="2">
    <source>
        <dbReference type="EMBL" id="ESN98376.1"/>
    </source>
</evidence>
<feature type="region of interest" description="Disordered" evidence="1">
    <location>
        <begin position="237"/>
        <end position="261"/>
    </location>
</feature>